<protein>
    <recommendedName>
        <fullName evidence="3">Gp17</fullName>
    </recommendedName>
</protein>
<name>A0ABR4V0Q1_9GAMM</name>
<accession>A0ABR4V0Q1</accession>
<dbReference type="InterPro" id="IPR046213">
    <property type="entry name" value="DUF6246"/>
</dbReference>
<dbReference type="EMBL" id="JQHL01000002">
    <property type="protein sequence ID" value="KFX20805.1"/>
    <property type="molecule type" value="Genomic_DNA"/>
</dbReference>
<organism evidence="1 2">
    <name type="scientific">Pectobacterium betavasculorum</name>
    <dbReference type="NCBI Taxonomy" id="55207"/>
    <lineage>
        <taxon>Bacteria</taxon>
        <taxon>Pseudomonadati</taxon>
        <taxon>Pseudomonadota</taxon>
        <taxon>Gammaproteobacteria</taxon>
        <taxon>Enterobacterales</taxon>
        <taxon>Pectobacteriaceae</taxon>
        <taxon>Pectobacterium</taxon>
    </lineage>
</organism>
<sequence length="226" mass="25516">MTPITEIGEILISDTNNDYFFRPSFAAMTRIGSPAEIVEAYATLNGYEVAQVVAMAQDAYGKIPEWLIKTLRKPVYGRKILSAAMHVMQACCDDDITALVGEWRPGKRGIVYSAGGMSIGEIILIAHTLIEHGVMGKAKVRKPQRHETNSYVNEFRAVEYINAARIHFAISRDEAERLTMTDFQLMINAKYPDQKGFTKEEYDNVRDDYFKRREARIAAEKAKKAA</sequence>
<evidence type="ECO:0008006" key="3">
    <source>
        <dbReference type="Google" id="ProtNLM"/>
    </source>
</evidence>
<proteinExistence type="predicted"/>
<gene>
    <name evidence="1" type="ORF">JV35_06270</name>
</gene>
<dbReference type="RefSeq" id="WP_039301555.1">
    <property type="nucleotide sequence ID" value="NZ_JQHL01000002.1"/>
</dbReference>
<reference evidence="1 2" key="1">
    <citation type="submission" date="2014-08" db="EMBL/GenBank/DDBJ databases">
        <title>Genome sequences of NCPPB Pectobacterium isolates.</title>
        <authorList>
            <person name="Glover R.H."/>
            <person name="Sapp M."/>
            <person name="Elphinstone J."/>
        </authorList>
    </citation>
    <scope>NUCLEOTIDE SEQUENCE [LARGE SCALE GENOMIC DNA]</scope>
    <source>
        <strain evidence="1 2">NCPPB 2793</strain>
    </source>
</reference>
<dbReference type="Proteomes" id="UP000032869">
    <property type="component" value="Unassembled WGS sequence"/>
</dbReference>
<evidence type="ECO:0000313" key="1">
    <source>
        <dbReference type="EMBL" id="KFX20805.1"/>
    </source>
</evidence>
<dbReference type="Pfam" id="PF19759">
    <property type="entry name" value="DUF6246"/>
    <property type="match status" value="1"/>
</dbReference>
<evidence type="ECO:0000313" key="2">
    <source>
        <dbReference type="Proteomes" id="UP000032869"/>
    </source>
</evidence>
<comment type="caution">
    <text evidence="1">The sequence shown here is derived from an EMBL/GenBank/DDBJ whole genome shotgun (WGS) entry which is preliminary data.</text>
</comment>
<keyword evidence="2" id="KW-1185">Reference proteome</keyword>